<reference evidence="3 4" key="1">
    <citation type="submission" date="2018-08" db="EMBL/GenBank/DDBJ databases">
        <title>Genomic Encyclopedia of Archaeal and Bacterial Type Strains, Phase II (KMG-II): from individual species to whole genera.</title>
        <authorList>
            <person name="Goeker M."/>
        </authorList>
    </citation>
    <scope>NUCLEOTIDE SEQUENCE [LARGE SCALE GENOMIC DNA]</scope>
    <source>
        <strain evidence="3 4">DSM 45791</strain>
    </source>
</reference>
<dbReference type="Pfam" id="PF13730">
    <property type="entry name" value="HTH_36"/>
    <property type="match status" value="1"/>
</dbReference>
<evidence type="ECO:0000313" key="3">
    <source>
        <dbReference type="EMBL" id="REH18071.1"/>
    </source>
</evidence>
<organism evidence="3 4">
    <name type="scientific">Kutzneria buriramensis</name>
    <dbReference type="NCBI Taxonomy" id="1045776"/>
    <lineage>
        <taxon>Bacteria</taxon>
        <taxon>Bacillati</taxon>
        <taxon>Actinomycetota</taxon>
        <taxon>Actinomycetes</taxon>
        <taxon>Pseudonocardiales</taxon>
        <taxon>Pseudonocardiaceae</taxon>
        <taxon>Kutzneria</taxon>
    </lineage>
</organism>
<name>A0A3E0G5F5_9PSEU</name>
<dbReference type="OrthoDB" id="3260166at2"/>
<dbReference type="InterPro" id="IPR024498">
    <property type="entry name" value="DUF2786"/>
</dbReference>
<gene>
    <name evidence="3" type="ORF">BCF44_13858</name>
</gene>
<feature type="domain" description="DUF2786" evidence="2">
    <location>
        <begin position="243"/>
        <end position="280"/>
    </location>
</feature>
<feature type="region of interest" description="Disordered" evidence="1">
    <location>
        <begin position="575"/>
        <end position="597"/>
    </location>
</feature>
<feature type="region of interest" description="Disordered" evidence="1">
    <location>
        <begin position="643"/>
        <end position="687"/>
    </location>
</feature>
<accession>A0A3E0G5F5</accession>
<proteinExistence type="predicted"/>
<comment type="caution">
    <text evidence="3">The sequence shown here is derived from an EMBL/GenBank/DDBJ whole genome shotgun (WGS) entry which is preliminary data.</text>
</comment>
<evidence type="ECO:0000259" key="2">
    <source>
        <dbReference type="Pfam" id="PF10979"/>
    </source>
</evidence>
<dbReference type="Proteomes" id="UP000256269">
    <property type="component" value="Unassembled WGS sequence"/>
</dbReference>
<dbReference type="Pfam" id="PF10979">
    <property type="entry name" value="DUF2786"/>
    <property type="match status" value="1"/>
</dbReference>
<dbReference type="RefSeq" id="WP_116182278.1">
    <property type="nucleotide sequence ID" value="NZ_CP144378.1"/>
</dbReference>
<evidence type="ECO:0000313" key="4">
    <source>
        <dbReference type="Proteomes" id="UP000256269"/>
    </source>
</evidence>
<feature type="compositionally biased region" description="Low complexity" evidence="1">
    <location>
        <begin position="643"/>
        <end position="661"/>
    </location>
</feature>
<keyword evidence="4" id="KW-1185">Reference proteome</keyword>
<sequence>MTTAQRTRTTSSASRTALLDGPCVTCHVSAGRQRGTRLSTVVCGPCWAAFGGKPAADEIGPEPTHTAPLRMPSGQRHWLASLRRAEWVEGIRRDGRDNVLDIAKVLARHASWDTLETWPGWDTLMARTGLSETTIQRWLQELKLRGWIIVIETGSTPLTRPMALCGTPAAAGEQGLAEFADAAAGVVRKLRGEVEGNRRAVYALRVPLSPTEAVAWAAEQIAQQAAQVAQDAAERAAAEARAKMVTRVRGLLAKAACTDYDPERRSLLAKAAALRAEHGIGPAELTDPELATAQARRQEAVEFSEAMADPATAAAFTRILNDLENGADQAESASLGEEKGWPTYFPDQDQGSTSVGYARARARVVDDCGQPLADPWGGQDQNDALRARFEEEQGWASRVPTSPFEELIAAAWVQRRLEIAGHLTRFAVRQLCRPFWRAGWAGVDLVHAVDHLPSAFGARAGVPINRPVDLQLGRPPAHLSPARQRSWLREQQLRLRKRIWAHLRSRLDAWRTPDGGIRTGYYQTRGRRLAIRKALVSQHGRAAAQVLRDEDLAADVTLTPEHIAAFGRRIAEQLRRTEPARPGRPAVPRSSQATRAAAVDELDTTIAVNRARRAADQDVHQQVRDRYRDQLAAARATLAERTGADLAGRAAPLAPDAADLTPEQRWERARAMAAAEGRRTRRRGGRR</sequence>
<dbReference type="AlphaFoldDB" id="A0A3E0G5F5"/>
<evidence type="ECO:0000256" key="1">
    <source>
        <dbReference type="SAM" id="MobiDB-lite"/>
    </source>
</evidence>
<protein>
    <submittedName>
        <fullName evidence="3">Helix-turn-helix protein</fullName>
    </submittedName>
</protein>
<dbReference type="EMBL" id="QUNO01000038">
    <property type="protein sequence ID" value="REH18071.1"/>
    <property type="molecule type" value="Genomic_DNA"/>
</dbReference>